<gene>
    <name evidence="1" type="ORF">CPELLU_LOCUS7678</name>
</gene>
<name>A0A9N9GP54_9GLOM</name>
<reference evidence="1" key="1">
    <citation type="submission" date="2021-06" db="EMBL/GenBank/DDBJ databases">
        <authorList>
            <person name="Kallberg Y."/>
            <person name="Tangrot J."/>
            <person name="Rosling A."/>
        </authorList>
    </citation>
    <scope>NUCLEOTIDE SEQUENCE</scope>
    <source>
        <strain evidence="1">FL966</strain>
    </source>
</reference>
<accession>A0A9N9GP54</accession>
<evidence type="ECO:0000313" key="1">
    <source>
        <dbReference type="EMBL" id="CAG8615824.1"/>
    </source>
</evidence>
<dbReference type="Proteomes" id="UP000789759">
    <property type="component" value="Unassembled WGS sequence"/>
</dbReference>
<feature type="non-terminal residue" evidence="1">
    <location>
        <position position="117"/>
    </location>
</feature>
<organism evidence="1 2">
    <name type="scientific">Cetraspora pellucida</name>
    <dbReference type="NCBI Taxonomy" id="1433469"/>
    <lineage>
        <taxon>Eukaryota</taxon>
        <taxon>Fungi</taxon>
        <taxon>Fungi incertae sedis</taxon>
        <taxon>Mucoromycota</taxon>
        <taxon>Glomeromycotina</taxon>
        <taxon>Glomeromycetes</taxon>
        <taxon>Diversisporales</taxon>
        <taxon>Gigasporaceae</taxon>
        <taxon>Cetraspora</taxon>
    </lineage>
</organism>
<comment type="caution">
    <text evidence="1">The sequence shown here is derived from an EMBL/GenBank/DDBJ whole genome shotgun (WGS) entry which is preliminary data.</text>
</comment>
<proteinExistence type="predicted"/>
<sequence>FTTNSQLEHQIIGSENEPPLNHDNQILKNEINSLQNAFNEEELHEDPMLLYIGLTFDAWEDIDNFIETYEKHKGFSFCRSRNDCHSDRSGIRRHSYEYFHAYIHKAKKSIDITQQCE</sequence>
<dbReference type="EMBL" id="CAJVQA010005228">
    <property type="protein sequence ID" value="CAG8615824.1"/>
    <property type="molecule type" value="Genomic_DNA"/>
</dbReference>
<dbReference type="AlphaFoldDB" id="A0A9N9GP54"/>
<keyword evidence="2" id="KW-1185">Reference proteome</keyword>
<protein>
    <submittedName>
        <fullName evidence="1">8958_t:CDS:1</fullName>
    </submittedName>
</protein>
<dbReference type="OrthoDB" id="2440306at2759"/>
<evidence type="ECO:0000313" key="2">
    <source>
        <dbReference type="Proteomes" id="UP000789759"/>
    </source>
</evidence>